<accession>A0A076ESG9</accession>
<dbReference type="SUPFAM" id="SSF53474">
    <property type="entry name" value="alpha/beta-Hydrolases"/>
    <property type="match status" value="1"/>
</dbReference>
<proteinExistence type="predicted"/>
<dbReference type="eggNOG" id="COG1073">
    <property type="taxonomic scope" value="Bacteria"/>
</dbReference>
<dbReference type="EMBL" id="CP008947">
    <property type="protein sequence ID" value="AII06349.1"/>
    <property type="molecule type" value="Genomic_DNA"/>
</dbReference>
<gene>
    <name evidence="2" type="ORF">EP51_17715</name>
</gene>
<dbReference type="GO" id="GO:0016042">
    <property type="term" value="P:lipid catabolic process"/>
    <property type="evidence" value="ECO:0007669"/>
    <property type="project" value="InterPro"/>
</dbReference>
<evidence type="ECO:0000256" key="1">
    <source>
        <dbReference type="SAM" id="SignalP"/>
    </source>
</evidence>
<dbReference type="GO" id="GO:0004806">
    <property type="term" value="F:triacylglycerol lipase activity"/>
    <property type="evidence" value="ECO:0007669"/>
    <property type="project" value="InterPro"/>
</dbReference>
<dbReference type="Gene3D" id="3.40.50.1820">
    <property type="entry name" value="alpha/beta hydrolase"/>
    <property type="match status" value="1"/>
</dbReference>
<organism evidence="2 3">
    <name type="scientific">Rhodococcus opacus</name>
    <name type="common">Nocardia opaca</name>
    <dbReference type="NCBI Taxonomy" id="37919"/>
    <lineage>
        <taxon>Bacteria</taxon>
        <taxon>Bacillati</taxon>
        <taxon>Actinomycetota</taxon>
        <taxon>Actinomycetes</taxon>
        <taxon>Mycobacteriales</taxon>
        <taxon>Nocardiaceae</taxon>
        <taxon>Rhodococcus</taxon>
    </lineage>
</organism>
<dbReference type="PIRSF" id="PIRSF029171">
    <property type="entry name" value="Esterase_LipA"/>
    <property type="match status" value="1"/>
</dbReference>
<name>A0A076ESG9_RHOOP</name>
<dbReference type="Proteomes" id="UP000028488">
    <property type="component" value="Chromosome"/>
</dbReference>
<evidence type="ECO:0000313" key="2">
    <source>
        <dbReference type="EMBL" id="AII06349.1"/>
    </source>
</evidence>
<dbReference type="Gene3D" id="1.10.260.130">
    <property type="match status" value="1"/>
</dbReference>
<keyword evidence="1" id="KW-0732">Signal</keyword>
<dbReference type="InterPro" id="IPR029058">
    <property type="entry name" value="AB_hydrolase_fold"/>
</dbReference>
<dbReference type="PANTHER" id="PTHR34853">
    <property type="match status" value="1"/>
</dbReference>
<dbReference type="Pfam" id="PF03583">
    <property type="entry name" value="LIP"/>
    <property type="match status" value="1"/>
</dbReference>
<feature type="chain" id="PRO_5001711413" evidence="1">
    <location>
        <begin position="27"/>
        <end position="470"/>
    </location>
</feature>
<feature type="signal peptide" evidence="1">
    <location>
        <begin position="1"/>
        <end position="26"/>
    </location>
</feature>
<sequence>MIGSRALRRRMLLVGAMAVGAQLAVAPPSVGGPVDGGTSVDVQPAPTVPAWPEADRDFYEPPADVVAAAEPGEVIAAREVHLANLSVLPVNVDAWQLSYRSTNSRDEPIPAVATVVKPRDTVDGVRNLLSLQPAEDSLGKYCAASYALQQWSVPAPLTGQIVAPLQFLEAQAALAQGWAVVMPDHQGPNAAYAAGPLAGRITLDGIRAAENFDPLGLSGRQTPVGLMGYSGGAIATGHAAELHASYAPDLNIVGAAEGGIPADLGALVDLADNNLGAGIVLGGVFGVSRDYPELAEYLDTHLNPLGKQLLAAKGNLCVSYQAALLPFANLRGLFASPGGDPLRDPVVESVLDRTKMGHRVPDVPMFMYQANPDWLVPVGPVDALVDTYCQDPNARVTYTRDHASEHLSLEPVAAASALLWLRDRFDGVPADAGCTTRDVGSMALDQATWPVWSSIVGDTIASLLGQPIGT</sequence>
<dbReference type="InterPro" id="IPR005152">
    <property type="entry name" value="Lipase_secreted"/>
</dbReference>
<dbReference type="RefSeq" id="WP_128639983.1">
    <property type="nucleotide sequence ID" value="NZ_CP008947.1"/>
</dbReference>
<dbReference type="PANTHER" id="PTHR34853:SF1">
    <property type="entry name" value="LIPASE 5"/>
    <property type="match status" value="1"/>
</dbReference>
<protein>
    <submittedName>
        <fullName evidence="2">Triacylglycerol lipase</fullName>
    </submittedName>
</protein>
<evidence type="ECO:0000313" key="3">
    <source>
        <dbReference type="Proteomes" id="UP000028488"/>
    </source>
</evidence>
<reference evidence="2 3" key="1">
    <citation type="submission" date="2014-07" db="EMBL/GenBank/DDBJ databases">
        <title>Genome Sequence of Rhodococcus opacus Strain R7, a Biodegrader of Mono- and Polycyclic Aromatic Hydrocarbons.</title>
        <authorList>
            <person name="Di Gennaro P."/>
            <person name="Zampolli J."/>
            <person name="Presti I."/>
            <person name="Cappelletti M."/>
            <person name="D'Ursi P."/>
            <person name="Orro A."/>
            <person name="Mezzelani A."/>
            <person name="Milanesi L."/>
        </authorList>
    </citation>
    <scope>NUCLEOTIDE SEQUENCE [LARGE SCALE GENOMIC DNA]</scope>
    <source>
        <strain evidence="2 3">R7</strain>
    </source>
</reference>
<dbReference type="AlphaFoldDB" id="A0A076ESG9"/>